<evidence type="ECO:0000313" key="12">
    <source>
        <dbReference type="EMBL" id="GIE70671.1"/>
    </source>
</evidence>
<dbReference type="PANTHER" id="PTHR44129">
    <property type="entry name" value="WD REPEAT-CONTAINING PROTEIN POP1"/>
    <property type="match status" value="1"/>
</dbReference>
<keyword evidence="6" id="KW-0378">Hydrolase</keyword>
<keyword evidence="10" id="KW-0812">Transmembrane</keyword>
<feature type="repeat" description="WD" evidence="9">
    <location>
        <begin position="1341"/>
        <end position="1374"/>
    </location>
</feature>
<feature type="transmembrane region" description="Helical" evidence="10">
    <location>
        <begin position="395"/>
        <end position="416"/>
    </location>
</feature>
<keyword evidence="4" id="KW-0479">Metal-binding</keyword>
<evidence type="ECO:0000313" key="13">
    <source>
        <dbReference type="Proteomes" id="UP000624709"/>
    </source>
</evidence>
<protein>
    <recommendedName>
        <fullName evidence="11">Peptidase M48 domain-containing protein</fullName>
    </recommendedName>
</protein>
<dbReference type="InterPro" id="IPR020472">
    <property type="entry name" value="WD40_PAC1"/>
</dbReference>
<dbReference type="InterPro" id="IPR015943">
    <property type="entry name" value="WD40/YVTN_repeat-like_dom_sf"/>
</dbReference>
<dbReference type="Pfam" id="PF01435">
    <property type="entry name" value="Peptidase_M48"/>
    <property type="match status" value="1"/>
</dbReference>
<dbReference type="InterPro" id="IPR001680">
    <property type="entry name" value="WD40_rpt"/>
</dbReference>
<accession>A0ABQ4BJ13</accession>
<keyword evidence="10" id="KW-0472">Membrane</keyword>
<feature type="repeat" description="WD" evidence="9">
    <location>
        <begin position="1163"/>
        <end position="1204"/>
    </location>
</feature>
<dbReference type="Gene3D" id="3.30.2010.10">
    <property type="entry name" value="Metalloproteases ('zincins'), catalytic domain"/>
    <property type="match status" value="1"/>
</dbReference>
<dbReference type="PROSITE" id="PS50082">
    <property type="entry name" value="WD_REPEATS_2"/>
    <property type="match status" value="12"/>
</dbReference>
<dbReference type="Gene3D" id="2.130.10.10">
    <property type="entry name" value="YVTN repeat-like/Quinoprotein amine dehydrogenase"/>
    <property type="match status" value="6"/>
</dbReference>
<comment type="caution">
    <text evidence="12">The sequence shown here is derived from an EMBL/GenBank/DDBJ whole genome shotgun (WGS) entry which is preliminary data.</text>
</comment>
<feature type="transmembrane region" description="Helical" evidence="10">
    <location>
        <begin position="464"/>
        <end position="484"/>
    </location>
</feature>
<dbReference type="PROSITE" id="PS50294">
    <property type="entry name" value="WD_REPEATS_REGION"/>
    <property type="match status" value="10"/>
</dbReference>
<feature type="repeat" description="WD" evidence="9">
    <location>
        <begin position="1203"/>
        <end position="1244"/>
    </location>
</feature>
<dbReference type="PRINTS" id="PR00320">
    <property type="entry name" value="GPROTEINBRPT"/>
</dbReference>
<dbReference type="PROSITE" id="PS00678">
    <property type="entry name" value="WD_REPEATS_1"/>
    <property type="match status" value="8"/>
</dbReference>
<feature type="repeat" description="WD" evidence="9">
    <location>
        <begin position="1117"/>
        <end position="1150"/>
    </location>
</feature>
<evidence type="ECO:0000256" key="5">
    <source>
        <dbReference type="ARBA" id="ARBA00022737"/>
    </source>
</evidence>
<comment type="cofactor">
    <cofactor evidence="1">
        <name>Zn(2+)</name>
        <dbReference type="ChEBI" id="CHEBI:29105"/>
    </cofactor>
</comment>
<keyword evidence="10" id="KW-1133">Transmembrane helix</keyword>
<dbReference type="InterPro" id="IPR001915">
    <property type="entry name" value="Peptidase_M48"/>
</dbReference>
<keyword evidence="2 9" id="KW-0853">WD repeat</keyword>
<evidence type="ECO:0000259" key="11">
    <source>
        <dbReference type="Pfam" id="PF01435"/>
    </source>
</evidence>
<feature type="transmembrane region" description="Helical" evidence="10">
    <location>
        <begin position="205"/>
        <end position="230"/>
    </location>
</feature>
<feature type="transmembrane region" description="Helical" evidence="10">
    <location>
        <begin position="525"/>
        <end position="545"/>
    </location>
</feature>
<reference evidence="12 13" key="1">
    <citation type="submission" date="2021-01" db="EMBL/GenBank/DDBJ databases">
        <title>Whole genome shotgun sequence of Actinoplanes palleronii NBRC 14916.</title>
        <authorList>
            <person name="Komaki H."/>
            <person name="Tamura T."/>
        </authorList>
    </citation>
    <scope>NUCLEOTIDE SEQUENCE [LARGE SCALE GENOMIC DNA]</scope>
    <source>
        <strain evidence="12 13">NBRC 14916</strain>
    </source>
</reference>
<feature type="repeat" description="WD" evidence="9">
    <location>
        <begin position="1034"/>
        <end position="1069"/>
    </location>
</feature>
<keyword evidence="8" id="KW-0482">Metalloprotease</keyword>
<keyword evidence="13" id="KW-1185">Reference proteome</keyword>
<feature type="repeat" description="WD" evidence="9">
    <location>
        <begin position="988"/>
        <end position="1021"/>
    </location>
</feature>
<evidence type="ECO:0000256" key="3">
    <source>
        <dbReference type="ARBA" id="ARBA00022670"/>
    </source>
</evidence>
<feature type="transmembrane region" description="Helical" evidence="10">
    <location>
        <begin position="326"/>
        <end position="345"/>
    </location>
</feature>
<dbReference type="RefSeq" id="WP_203828673.1">
    <property type="nucleotide sequence ID" value="NZ_BAAATY010000029.1"/>
</dbReference>
<evidence type="ECO:0000256" key="10">
    <source>
        <dbReference type="SAM" id="Phobius"/>
    </source>
</evidence>
<organism evidence="12 13">
    <name type="scientific">Actinoplanes palleronii</name>
    <dbReference type="NCBI Taxonomy" id="113570"/>
    <lineage>
        <taxon>Bacteria</taxon>
        <taxon>Bacillati</taxon>
        <taxon>Actinomycetota</taxon>
        <taxon>Actinomycetes</taxon>
        <taxon>Micromonosporales</taxon>
        <taxon>Micromonosporaceae</taxon>
        <taxon>Actinoplanes</taxon>
    </lineage>
</organism>
<dbReference type="EMBL" id="BOMS01000108">
    <property type="protein sequence ID" value="GIE70671.1"/>
    <property type="molecule type" value="Genomic_DNA"/>
</dbReference>
<feature type="transmembrane region" description="Helical" evidence="10">
    <location>
        <begin position="20"/>
        <end position="41"/>
    </location>
</feature>
<evidence type="ECO:0000256" key="1">
    <source>
        <dbReference type="ARBA" id="ARBA00001947"/>
    </source>
</evidence>
<gene>
    <name evidence="12" type="ORF">Apa02nite_067790</name>
</gene>
<dbReference type="InterPro" id="IPR036322">
    <property type="entry name" value="WD40_repeat_dom_sf"/>
</dbReference>
<evidence type="ECO:0000256" key="8">
    <source>
        <dbReference type="ARBA" id="ARBA00023049"/>
    </source>
</evidence>
<feature type="transmembrane region" description="Helical" evidence="10">
    <location>
        <begin position="351"/>
        <end position="374"/>
    </location>
</feature>
<dbReference type="Pfam" id="PF00400">
    <property type="entry name" value="WD40"/>
    <property type="match status" value="12"/>
</dbReference>
<dbReference type="SUPFAM" id="SSF50978">
    <property type="entry name" value="WD40 repeat-like"/>
    <property type="match status" value="2"/>
</dbReference>
<feature type="transmembrane region" description="Helical" evidence="10">
    <location>
        <begin position="432"/>
        <end position="452"/>
    </location>
</feature>
<dbReference type="InterPro" id="IPR019775">
    <property type="entry name" value="WD40_repeat_CS"/>
</dbReference>
<feature type="repeat" description="WD" evidence="9">
    <location>
        <begin position="1295"/>
        <end position="1336"/>
    </location>
</feature>
<evidence type="ECO:0000256" key="4">
    <source>
        <dbReference type="ARBA" id="ARBA00022723"/>
    </source>
</evidence>
<evidence type="ECO:0000256" key="6">
    <source>
        <dbReference type="ARBA" id="ARBA00022801"/>
    </source>
</evidence>
<feature type="transmembrane region" description="Helical" evidence="10">
    <location>
        <begin position="236"/>
        <end position="255"/>
    </location>
</feature>
<feature type="repeat" description="WD" evidence="9">
    <location>
        <begin position="942"/>
        <end position="975"/>
    </location>
</feature>
<keyword evidence="3" id="KW-0645">Protease</keyword>
<feature type="repeat" description="WD" evidence="9">
    <location>
        <begin position="1249"/>
        <end position="1282"/>
    </location>
</feature>
<evidence type="ECO:0000256" key="7">
    <source>
        <dbReference type="ARBA" id="ARBA00022833"/>
    </source>
</evidence>
<sequence length="1457" mass="151297">MAAQPVRAVGVWDTRLRFTLLVLCAVAAALFSFRWSMYLVVDDFQEFTTTTGCWERAAAETGFAEELDSQLARNRVYDQCAAHVYATRGAIGLAGVAAVLAVAAAAALLWPRWRIRRRRLTPLDPAAFAPVTARVAELADEAGLRCAPRLLWNPLDPRASALAVRSFGRSSIAMGAGLLSLFYTDRCSFDAVVRHECGHLANRDVGVTAITVTIVPAVAVVAGTPFLVAAAGTLRFLWWPLTWRLVVLGLLVYLVRNSVLRVREHYADLAAARTAEQSAGLRDVLARLRPPRGGRLGAALSYHPSPARRLAVMADPRLVSRPSPGVLFVFAALVSAALAPVQSLASGLAPAWVPASAATAVVLLVPMLGALIGVEVWRETAEWHRPGGGRRRVSAALLGAAAGAGVVLGGTLAVTLDPDHDVRTAGLLPDNLLGVVAAASTVLASALAAAWLRTAAEAVGVGRARRWQAVGGVLGAVVFTWALYATVDLGWEAEGVHTPLGELTLAEIGGERAWLGTSFSEVSHWRLTMVLVIALWAAPLAVLVIRQRRAGAAAAGEVSGSSSAVAGSWRRAATWGAVAGLAASAGLAVLQAAQAGQWETADPTRVVVMNAAVTQLSTAAVAATAGVLVTLRHRGDGGVAGLLGLCVAWVCGVVVLAVAIPKGWAYHAVVDVEAIESRLGRFATTAVLAAAPAVALATLIRPRLPRALQLPDTAPAARPAAFRPSPRGAGTLAAVLALIVVAATAAGLSRDGDVTTTRRVLAEAEQIRSTDAALAAQLDLTGYRMRPTPLGYGRLLSAENAALSTALPKLPGAVTSVAYSADGRTIAAAGAFATVSLWNVADPHHPVRWGGLPTGHRGTITTIALGREGDLLVTGGTDRTVEILHFGESGVYDSQSLKLDGPVTAVAVAPDDGFLVAGTQAGTVWLVDLREFGRPALLGVPLTGPAGSVITLALNPSGRLLATGGIDGRARLWDLTDPAEPVAAAKPWTAHRAAIESLAFRPGGRMLATGSGDYTVRLWDLTRPARPTATGEPLRGPGGRVGALAFRPDGQVLASGADDTTVRLWNVTTTRPRPLGAPLAGHADRVSALAFGPDGRHLLSGGYDQAARLWELPATLLVGHRDVVNTVALSPAGGLLASAGEDRTIRLWNVTDPARPAPVGTPLTGHRGPIADVRFSPDGRLLASAGLDRTVRLWSTSGAALATVPRTSGVYGVGFAPDGRTLAVAEESGTVSLWNVRDPRRPVSAGPPLRPDAGTATYVAFHPDGRVLVSSHGDTTVRLWDVGDPAHPVALGKPLTGHTNWVSSATFRPDGRTLVSGGYDNTVRLWDITDPAHATALGPPLTGHRGVVMLVAFSPDGRMVASAGADHTVRLWTIGPHGATAASADLTAHQDQVTSIAFGADGRLLAAAGADGVVSVWDLRAETAAGRICATTGDVLTYDAWVRHVDQHAGYQPPCGT</sequence>
<proteinExistence type="predicted"/>
<dbReference type="SMART" id="SM00320">
    <property type="entry name" value="WD40"/>
    <property type="match status" value="14"/>
</dbReference>
<feature type="transmembrane region" description="Helical" evidence="10">
    <location>
        <begin position="728"/>
        <end position="748"/>
    </location>
</feature>
<evidence type="ECO:0000256" key="9">
    <source>
        <dbReference type="PROSITE-ProRule" id="PRU00221"/>
    </source>
</evidence>
<feature type="domain" description="Peptidase M48" evidence="11">
    <location>
        <begin position="129"/>
        <end position="313"/>
    </location>
</feature>
<feature type="transmembrane region" description="Helical" evidence="10">
    <location>
        <begin position="572"/>
        <end position="592"/>
    </location>
</feature>
<evidence type="ECO:0000256" key="2">
    <source>
        <dbReference type="ARBA" id="ARBA00022574"/>
    </source>
</evidence>
<feature type="repeat" description="WD" evidence="9">
    <location>
        <begin position="1386"/>
        <end position="1427"/>
    </location>
</feature>
<feature type="transmembrane region" description="Helical" evidence="10">
    <location>
        <begin position="91"/>
        <end position="110"/>
    </location>
</feature>
<name>A0ABQ4BJ13_9ACTN</name>
<dbReference type="CDD" id="cd00200">
    <property type="entry name" value="WD40"/>
    <property type="match status" value="2"/>
</dbReference>
<feature type="transmembrane region" description="Helical" evidence="10">
    <location>
        <begin position="638"/>
        <end position="660"/>
    </location>
</feature>
<feature type="transmembrane region" description="Helical" evidence="10">
    <location>
        <begin position="612"/>
        <end position="631"/>
    </location>
</feature>
<dbReference type="Proteomes" id="UP000624709">
    <property type="component" value="Unassembled WGS sequence"/>
</dbReference>
<feature type="repeat" description="WD" evidence="9">
    <location>
        <begin position="853"/>
        <end position="883"/>
    </location>
</feature>
<keyword evidence="7" id="KW-0862">Zinc</keyword>
<dbReference type="InterPro" id="IPR050349">
    <property type="entry name" value="WD_LIS1/nudF_dynein_reg"/>
</dbReference>
<feature type="repeat" description="WD" evidence="9">
    <location>
        <begin position="1079"/>
        <end position="1112"/>
    </location>
</feature>
<feature type="transmembrane region" description="Helical" evidence="10">
    <location>
        <begin position="680"/>
        <end position="700"/>
    </location>
</feature>
<keyword evidence="5" id="KW-0677">Repeat</keyword>